<comment type="caution">
    <text evidence="1">The sequence shown here is derived from an EMBL/GenBank/DDBJ whole genome shotgun (WGS) entry which is preliminary data.</text>
</comment>
<dbReference type="AlphaFoldDB" id="A0AAD7N939"/>
<sequence>MAESLITPDGPTALSAVSVLTLDHLDVFGYLASNSYIIPEIIDVERFHSALAKTLTLFPLYAARASCAEDGRGPWALVLPPRGIPVTVSVSDETQIVPVEAVVQKPLRFVPELNPREVVRNPTTPVAAILLTKFPNLGVTSIGITRWHPIGSDFVASCFIRTLSKFYIGVPDNEPAPVYKAVRAYLPAPNKTCLEGIDTYAVEAYYSARVWHPQLDPSQPGPANVRLNFRLSAAQTQQLRDAVHALGGENASFLSVQDCIVSLITIATNAADLSNPPIHSIDTILDVRGAGDIPATLAFNGFVFAPTDKVVATHADDYYAYALAVRQSIIRGRTPSFLAALADLQAARAAEGTNRGEIMDLASPPGRMLCNSTLRLDKAMRPDIHFGHPDKIKSYVATVPFVRHLKLARPNPRMKADGTWSSGLEDIEVTLYFQPLVRARFIEEINMRLRVLKVEGAAEWTGL</sequence>
<protein>
    <submittedName>
        <fullName evidence="1">Uncharacterized protein</fullName>
    </submittedName>
</protein>
<dbReference type="EMBL" id="JARKIB010000064">
    <property type="protein sequence ID" value="KAJ7750891.1"/>
    <property type="molecule type" value="Genomic_DNA"/>
</dbReference>
<gene>
    <name evidence="1" type="ORF">B0H16DRAFT_1887730</name>
</gene>
<evidence type="ECO:0000313" key="2">
    <source>
        <dbReference type="Proteomes" id="UP001215598"/>
    </source>
</evidence>
<dbReference type="Gene3D" id="3.30.559.10">
    <property type="entry name" value="Chloramphenicol acetyltransferase-like domain"/>
    <property type="match status" value="2"/>
</dbReference>
<name>A0AAD7N939_9AGAR</name>
<reference evidence="1" key="1">
    <citation type="submission" date="2023-03" db="EMBL/GenBank/DDBJ databases">
        <title>Massive genome expansion in bonnet fungi (Mycena s.s.) driven by repeated elements and novel gene families across ecological guilds.</title>
        <authorList>
            <consortium name="Lawrence Berkeley National Laboratory"/>
            <person name="Harder C.B."/>
            <person name="Miyauchi S."/>
            <person name="Viragh M."/>
            <person name="Kuo A."/>
            <person name="Thoen E."/>
            <person name="Andreopoulos B."/>
            <person name="Lu D."/>
            <person name="Skrede I."/>
            <person name="Drula E."/>
            <person name="Henrissat B."/>
            <person name="Morin E."/>
            <person name="Kohler A."/>
            <person name="Barry K."/>
            <person name="LaButti K."/>
            <person name="Morin E."/>
            <person name="Salamov A."/>
            <person name="Lipzen A."/>
            <person name="Mereny Z."/>
            <person name="Hegedus B."/>
            <person name="Baldrian P."/>
            <person name="Stursova M."/>
            <person name="Weitz H."/>
            <person name="Taylor A."/>
            <person name="Grigoriev I.V."/>
            <person name="Nagy L.G."/>
            <person name="Martin F."/>
            <person name="Kauserud H."/>
        </authorList>
    </citation>
    <scope>NUCLEOTIDE SEQUENCE</scope>
    <source>
        <strain evidence="1">CBHHK182m</strain>
    </source>
</reference>
<organism evidence="1 2">
    <name type="scientific">Mycena metata</name>
    <dbReference type="NCBI Taxonomy" id="1033252"/>
    <lineage>
        <taxon>Eukaryota</taxon>
        <taxon>Fungi</taxon>
        <taxon>Dikarya</taxon>
        <taxon>Basidiomycota</taxon>
        <taxon>Agaricomycotina</taxon>
        <taxon>Agaricomycetes</taxon>
        <taxon>Agaricomycetidae</taxon>
        <taxon>Agaricales</taxon>
        <taxon>Marasmiineae</taxon>
        <taxon>Mycenaceae</taxon>
        <taxon>Mycena</taxon>
    </lineage>
</organism>
<dbReference type="Proteomes" id="UP001215598">
    <property type="component" value="Unassembled WGS sequence"/>
</dbReference>
<proteinExistence type="predicted"/>
<accession>A0AAD7N939</accession>
<keyword evidence="2" id="KW-1185">Reference proteome</keyword>
<evidence type="ECO:0000313" key="1">
    <source>
        <dbReference type="EMBL" id="KAJ7750891.1"/>
    </source>
</evidence>
<dbReference type="InterPro" id="IPR023213">
    <property type="entry name" value="CAT-like_dom_sf"/>
</dbReference>